<evidence type="ECO:0000256" key="5">
    <source>
        <dbReference type="SAM" id="Coils"/>
    </source>
</evidence>
<feature type="compositionally biased region" description="Low complexity" evidence="6">
    <location>
        <begin position="190"/>
        <end position="213"/>
    </location>
</feature>
<protein>
    <recommendedName>
        <fullName evidence="8">RING-type domain-containing protein</fullName>
    </recommendedName>
</protein>
<name>W7JLW5_PLAFA</name>
<proteinExistence type="predicted"/>
<dbReference type="OrthoDB" id="265776at2759"/>
<feature type="region of interest" description="Disordered" evidence="6">
    <location>
        <begin position="1"/>
        <end position="24"/>
    </location>
</feature>
<dbReference type="InterPro" id="IPR017907">
    <property type="entry name" value="Znf_RING_CS"/>
</dbReference>
<dbReference type="InterPro" id="IPR001841">
    <property type="entry name" value="Znf_RING"/>
</dbReference>
<evidence type="ECO:0000256" key="3">
    <source>
        <dbReference type="ARBA" id="ARBA00022833"/>
    </source>
</evidence>
<dbReference type="Gene3D" id="3.30.40.10">
    <property type="entry name" value="Zinc/RING finger domain, C3HC4 (zinc finger)"/>
    <property type="match status" value="1"/>
</dbReference>
<dbReference type="PROSITE" id="PS50089">
    <property type="entry name" value="ZF_RING_2"/>
    <property type="match status" value="1"/>
</dbReference>
<dbReference type="SUPFAM" id="SSF57850">
    <property type="entry name" value="RING/U-box"/>
    <property type="match status" value="1"/>
</dbReference>
<dbReference type="InterPro" id="IPR013083">
    <property type="entry name" value="Znf_RING/FYVE/PHD"/>
</dbReference>
<evidence type="ECO:0000256" key="6">
    <source>
        <dbReference type="SAM" id="MobiDB-lite"/>
    </source>
</evidence>
<feature type="domain" description="RING-type" evidence="8">
    <location>
        <begin position="256"/>
        <end position="294"/>
    </location>
</feature>
<gene>
    <name evidence="9" type="ORF">C923_03425</name>
</gene>
<organism evidence="9 10">
    <name type="scientific">Plasmodium falciparum UGT5.1</name>
    <dbReference type="NCBI Taxonomy" id="1237627"/>
    <lineage>
        <taxon>Eukaryota</taxon>
        <taxon>Sar</taxon>
        <taxon>Alveolata</taxon>
        <taxon>Apicomplexa</taxon>
        <taxon>Aconoidasida</taxon>
        <taxon>Haemosporida</taxon>
        <taxon>Plasmodiidae</taxon>
        <taxon>Plasmodium</taxon>
        <taxon>Plasmodium (Laverania)</taxon>
    </lineage>
</organism>
<evidence type="ECO:0000259" key="8">
    <source>
        <dbReference type="PROSITE" id="PS50089"/>
    </source>
</evidence>
<feature type="compositionally biased region" description="Low complexity" evidence="6">
    <location>
        <begin position="159"/>
        <end position="182"/>
    </location>
</feature>
<keyword evidence="5" id="KW-0175">Coiled coil</keyword>
<sequence>MANDLGEISNKQKGYMENNEKNSEKNNEINNEVTYKIINEIKNDTVRNNMVKEGNKNINKKHNESNVNIVGNKKYESDINMKNKSDEEKCKAFFKHEPCLKNVLRNIFLKSKSNKCYDDDNNNDDNNDDDNTDDDNNNDDNNDDDNNDDDNNNDDNNNDDNNSSNNNNDDNNNDDNNSSNNNNDDDNNNDDNNSSNNNNDDNNNDDNNSSNNNNDDDFYTCTNTSIDKEINNNNVKNKKQKECINNEEKIPSEVECAICMKLLIVPVTIPCGHNFCRDCIEKAKEYKNLCPLCRSNMGDKKNINLLLGELIKQKYPLTYSKRLEEIENLKLEQEKKVIKERINAINNSSIIPIFKAPLIFGPYFPGEVFDINIYNKRFIDLIYFISNEGTFAITSSKEKNDEKKLYGIHVKILEQKKSNQVFYLKCVANFRVLLYNITLFTDYGNFVGLHSPLFDENISINFLTSHIINNTTVHTDSTNITYGNYNNEQDVGLSNNTNIGGKEKIGDLKKLLYQIEVEEDINLISYYYEQYKNITNMGELIDNNNDNNNNNDDNNNDDNNNNNNNNSNNNSNNNNNNNNNITNIVKYHCCIILSKICLLCIKNQLNRFGSAGVMLFNTKFRNIKLTSSEPSKEELEKFSYSLSCAIISRSVLKWKWFKITDTYERLESITQYFLKKKNKSILALDNSRSPLIHRFFMLDSISSSLIILVFFLIIICIKYFIY</sequence>
<feature type="region of interest" description="Disordered" evidence="6">
    <location>
        <begin position="542"/>
        <end position="575"/>
    </location>
</feature>
<keyword evidence="7" id="KW-0472">Membrane</keyword>
<evidence type="ECO:0000256" key="4">
    <source>
        <dbReference type="PROSITE-ProRule" id="PRU00175"/>
    </source>
</evidence>
<evidence type="ECO:0000256" key="2">
    <source>
        <dbReference type="ARBA" id="ARBA00022771"/>
    </source>
</evidence>
<keyword evidence="3" id="KW-0862">Zinc</keyword>
<dbReference type="CDD" id="cd16514">
    <property type="entry name" value="RING-HC_LONFs_rpt2"/>
    <property type="match status" value="1"/>
</dbReference>
<dbReference type="Proteomes" id="UP000030697">
    <property type="component" value="Unassembled WGS sequence"/>
</dbReference>
<feature type="region of interest" description="Disordered" evidence="6">
    <location>
        <begin position="113"/>
        <end position="218"/>
    </location>
</feature>
<dbReference type="PROSITE" id="PS00518">
    <property type="entry name" value="ZF_RING_1"/>
    <property type="match status" value="1"/>
</dbReference>
<feature type="compositionally biased region" description="Acidic residues" evidence="6">
    <location>
        <begin position="119"/>
        <end position="158"/>
    </location>
</feature>
<dbReference type="PANTHER" id="PTHR23327:SF51">
    <property type="entry name" value="TRANSCRIPTIONAL REGULATOR OF YEAST FORM ADHERENCE 3"/>
    <property type="match status" value="1"/>
</dbReference>
<keyword evidence="7" id="KW-0812">Transmembrane</keyword>
<dbReference type="AlphaFoldDB" id="W7JLW5"/>
<accession>W7JLW5</accession>
<dbReference type="SMART" id="SM00184">
    <property type="entry name" value="RING"/>
    <property type="match status" value="1"/>
</dbReference>
<reference evidence="9 10" key="1">
    <citation type="submission" date="2013-02" db="EMBL/GenBank/DDBJ databases">
        <title>The Genome Sequence of Plasmodium falciparum UGT5.1.</title>
        <authorList>
            <consortium name="The Broad Institute Genome Sequencing Platform"/>
            <consortium name="The Broad Institute Genome Sequencing Center for Infectious Disease"/>
            <person name="Neafsey D."/>
            <person name="Cheeseman I."/>
            <person name="Volkman S."/>
            <person name="Adams J."/>
            <person name="Walker B."/>
            <person name="Young S.K."/>
            <person name="Zeng Q."/>
            <person name="Gargeya S."/>
            <person name="Fitzgerald M."/>
            <person name="Haas B."/>
            <person name="Abouelleil A."/>
            <person name="Alvarado L."/>
            <person name="Arachchi H.M."/>
            <person name="Berlin A.M."/>
            <person name="Chapman S.B."/>
            <person name="Dewar J."/>
            <person name="Goldberg J."/>
            <person name="Griggs A."/>
            <person name="Gujja S."/>
            <person name="Hansen M."/>
            <person name="Howarth C."/>
            <person name="Imamovic A."/>
            <person name="Larimer J."/>
            <person name="McCowan C."/>
            <person name="Murphy C."/>
            <person name="Neiman D."/>
            <person name="Pearson M."/>
            <person name="Priest M."/>
            <person name="Roberts A."/>
            <person name="Saif S."/>
            <person name="Shea T."/>
            <person name="Sisk P."/>
            <person name="Sykes S."/>
            <person name="Wortman J."/>
            <person name="Nusbaum C."/>
            <person name="Birren B."/>
        </authorList>
    </citation>
    <scope>NUCLEOTIDE SEQUENCE [LARGE SCALE GENOMIC DNA]</scope>
    <source>
        <strain evidence="9 10">UGT5.1</strain>
    </source>
</reference>
<keyword evidence="7" id="KW-1133">Transmembrane helix</keyword>
<keyword evidence="1" id="KW-0479">Metal-binding</keyword>
<evidence type="ECO:0000256" key="7">
    <source>
        <dbReference type="SAM" id="Phobius"/>
    </source>
</evidence>
<dbReference type="GO" id="GO:0008270">
    <property type="term" value="F:zinc ion binding"/>
    <property type="evidence" value="ECO:0007669"/>
    <property type="project" value="UniProtKB-KW"/>
</dbReference>
<feature type="coiled-coil region" evidence="5">
    <location>
        <begin position="321"/>
        <end position="348"/>
    </location>
</feature>
<feature type="transmembrane region" description="Helical" evidence="7">
    <location>
        <begin position="695"/>
        <end position="721"/>
    </location>
</feature>
<evidence type="ECO:0000313" key="9">
    <source>
        <dbReference type="EMBL" id="EWC75894.1"/>
    </source>
</evidence>
<dbReference type="Pfam" id="PF13923">
    <property type="entry name" value="zf-C3HC4_2"/>
    <property type="match status" value="1"/>
</dbReference>
<dbReference type="EMBL" id="KE124616">
    <property type="protein sequence ID" value="EWC75894.1"/>
    <property type="molecule type" value="Genomic_DNA"/>
</dbReference>
<evidence type="ECO:0000256" key="1">
    <source>
        <dbReference type="ARBA" id="ARBA00022723"/>
    </source>
</evidence>
<keyword evidence="2 4" id="KW-0863">Zinc-finger</keyword>
<evidence type="ECO:0000313" key="10">
    <source>
        <dbReference type="Proteomes" id="UP000030697"/>
    </source>
</evidence>
<dbReference type="PANTHER" id="PTHR23327">
    <property type="entry name" value="RING FINGER PROTEIN 127"/>
    <property type="match status" value="1"/>
</dbReference>